<reference evidence="1 2" key="1">
    <citation type="submission" date="2015-12" db="EMBL/GenBank/DDBJ databases">
        <title>Genome sequence of Mucilaginibacter gotjawali.</title>
        <authorList>
            <person name="Lee J.S."/>
            <person name="Lee K.C."/>
            <person name="Kim K.K."/>
            <person name="Lee B.W."/>
        </authorList>
    </citation>
    <scope>NUCLEOTIDE SEQUENCE [LARGE SCALE GENOMIC DNA]</scope>
    <source>
        <strain evidence="1 2">SA3-7</strain>
    </source>
</reference>
<dbReference type="GO" id="GO:0008270">
    <property type="term" value="F:zinc ion binding"/>
    <property type="evidence" value="ECO:0007669"/>
    <property type="project" value="InterPro"/>
</dbReference>
<dbReference type="GO" id="GO:0005737">
    <property type="term" value="C:cytoplasm"/>
    <property type="evidence" value="ECO:0007669"/>
    <property type="project" value="TreeGrafter"/>
</dbReference>
<dbReference type="GO" id="GO:0016020">
    <property type="term" value="C:membrane"/>
    <property type="evidence" value="ECO:0007669"/>
    <property type="project" value="TreeGrafter"/>
</dbReference>
<dbReference type="InterPro" id="IPR014782">
    <property type="entry name" value="Peptidase_M1_dom"/>
</dbReference>
<gene>
    <name evidence="1" type="ORF">MgSA37_02308</name>
</gene>
<organism evidence="1 2">
    <name type="scientific">Mucilaginibacter gotjawali</name>
    <dbReference type="NCBI Taxonomy" id="1550579"/>
    <lineage>
        <taxon>Bacteria</taxon>
        <taxon>Pseudomonadati</taxon>
        <taxon>Bacteroidota</taxon>
        <taxon>Sphingobacteriia</taxon>
        <taxon>Sphingobacteriales</taxon>
        <taxon>Sphingobacteriaceae</taxon>
        <taxon>Mucilaginibacter</taxon>
    </lineage>
</organism>
<dbReference type="AlphaFoldDB" id="A0A0X8X1Y7"/>
<sequence>MKFFKVSLSLFLCAGIFTANAQTDQAPTKYDQHKVFSPLFYPGNGNEFREASGTPGPKYWQNRADYKLNVTLDTAKHQVSGTARITYTNNSPDPLGFLWLQVEQNIYREDSRGEATSPVEGGRFNNKVFTDGDQIKGVYVIKNGKAEKVDYVITDTRMQIKLNDTLRAGGSKIDLKIDYAFDVPEYGTDRMGRKLYKNGWVYEIAQWYPRMEVYDDVTGWNVIPYMGASEFYLEYGNFDYTVTAPASMVVVGSGELLNPAEVLTPKMIGRLAVAKGSDKTVMIKDSVDLASKDSYPAKASLTWHFFCKNSRDVSWAASKAFLWDAARINLPSGKKALAQSVYPIESKGEKAWSRSTEYVKGAIELYSTEWYEYTYPVATNVGGIVGGMEYPGIVFCSSESQTGGLWEVTNHEFGHNWFPMIVGSNERKYAWMDEGFNTFINKVDTKVFNKGEYYDPQDAQKLAQAMFSPDADPIMSTPDVIQPNYLGFAAYEKPAMGLTILREQILGEERFDYAFRTYIKRWAFKHPTPWDFFHSMDNAAGEDLSWFWNEWFLTTSKLDQSLKAIDYVGNDPSKGALITIENLEGMALPVTIFVQEDNGKTGTVKLPAEIWQRGGTWTFAYKSTSKITYATIDPDHVLPDVNPDNNSLAGSPMPKGITAAAVVKTYIDAIGGEERIKDIKDLTTNSEGVIQGFHILRVNKYKTPGKFLQDVTVPAFNNFNAAHIVIMGDSVSLQLNGRKSPLSSKSEKGAVMARYKLFPELDFNKPGYTLQLDSAIKVINGQLAYLITVTNPDGIRVKYYYDQKTGLKVKQFTDVVNSTRMEFKDYRNINTGVKIPFDETSSINGEPIDYKLSSATANTGLGDDIFK</sequence>
<dbReference type="GO" id="GO:0070006">
    <property type="term" value="F:metalloaminopeptidase activity"/>
    <property type="evidence" value="ECO:0007669"/>
    <property type="project" value="TreeGrafter"/>
</dbReference>
<dbReference type="Proteomes" id="UP000218263">
    <property type="component" value="Chromosome"/>
</dbReference>
<dbReference type="InterPro" id="IPR027268">
    <property type="entry name" value="Peptidase_M4/M1_CTD_sf"/>
</dbReference>
<dbReference type="PANTHER" id="PTHR11533">
    <property type="entry name" value="PROTEASE M1 ZINC METALLOPROTEASE"/>
    <property type="match status" value="1"/>
</dbReference>
<dbReference type="CDD" id="cd09604">
    <property type="entry name" value="M1_APN_like"/>
    <property type="match status" value="1"/>
</dbReference>
<dbReference type="Pfam" id="PF01433">
    <property type="entry name" value="Peptidase_M1"/>
    <property type="match status" value="1"/>
</dbReference>
<evidence type="ECO:0000313" key="2">
    <source>
        <dbReference type="Proteomes" id="UP000218263"/>
    </source>
</evidence>
<protein>
    <submittedName>
        <fullName evidence="1">Uncharacterized protein</fullName>
    </submittedName>
</protein>
<dbReference type="PANTHER" id="PTHR11533:SF174">
    <property type="entry name" value="PUROMYCIN-SENSITIVE AMINOPEPTIDASE-RELATED"/>
    <property type="match status" value="1"/>
</dbReference>
<dbReference type="GO" id="GO:0005615">
    <property type="term" value="C:extracellular space"/>
    <property type="evidence" value="ECO:0007669"/>
    <property type="project" value="TreeGrafter"/>
</dbReference>
<evidence type="ECO:0000313" key="1">
    <source>
        <dbReference type="EMBL" id="BAU54136.1"/>
    </source>
</evidence>
<dbReference type="EMBL" id="AP017313">
    <property type="protein sequence ID" value="BAU54136.1"/>
    <property type="molecule type" value="Genomic_DNA"/>
</dbReference>
<dbReference type="SUPFAM" id="SSF55486">
    <property type="entry name" value="Metalloproteases ('zincins'), catalytic domain"/>
    <property type="match status" value="1"/>
</dbReference>
<name>A0A0X8X1Y7_9SPHI</name>
<dbReference type="GO" id="GO:0042277">
    <property type="term" value="F:peptide binding"/>
    <property type="evidence" value="ECO:0007669"/>
    <property type="project" value="TreeGrafter"/>
</dbReference>
<dbReference type="GO" id="GO:0043171">
    <property type="term" value="P:peptide catabolic process"/>
    <property type="evidence" value="ECO:0007669"/>
    <property type="project" value="TreeGrafter"/>
</dbReference>
<dbReference type="InterPro" id="IPR050344">
    <property type="entry name" value="Peptidase_M1_aminopeptidases"/>
</dbReference>
<dbReference type="Gene3D" id="1.10.390.10">
    <property type="entry name" value="Neutral Protease Domain 2"/>
    <property type="match status" value="1"/>
</dbReference>
<dbReference type="KEGG" id="mgot:MgSA37_02308"/>
<keyword evidence="2" id="KW-1185">Reference proteome</keyword>
<accession>A0A0X8X1Y7</accession>
<proteinExistence type="predicted"/>
<dbReference type="RefSeq" id="WP_172885315.1">
    <property type="nucleotide sequence ID" value="NZ_AP017313.1"/>
</dbReference>